<gene>
    <name evidence="2" type="ORF">HDF12_002881</name>
</gene>
<feature type="compositionally biased region" description="Polar residues" evidence="1">
    <location>
        <begin position="1"/>
        <end position="13"/>
    </location>
</feature>
<reference evidence="2 3" key="1">
    <citation type="submission" date="2020-07" db="EMBL/GenBank/DDBJ databases">
        <title>Genomic Encyclopedia of Type Strains, Phase IV (KMG-V): Genome sequencing to study the core and pangenomes of soil and plant-associated prokaryotes.</title>
        <authorList>
            <person name="Whitman W."/>
        </authorList>
    </citation>
    <scope>NUCLEOTIDE SEQUENCE [LARGE SCALE GENOMIC DNA]</scope>
    <source>
        <strain evidence="2 3">M8UP30</strain>
    </source>
</reference>
<evidence type="ECO:0000313" key="3">
    <source>
        <dbReference type="Proteomes" id="UP000534186"/>
    </source>
</evidence>
<accession>A0A7Y9T3N2</accession>
<protein>
    <submittedName>
        <fullName evidence="2">Uncharacterized protein</fullName>
    </submittedName>
</protein>
<dbReference type="Proteomes" id="UP000534186">
    <property type="component" value="Unassembled WGS sequence"/>
</dbReference>
<feature type="compositionally biased region" description="Basic and acidic residues" evidence="1">
    <location>
        <begin position="14"/>
        <end position="40"/>
    </location>
</feature>
<proteinExistence type="predicted"/>
<evidence type="ECO:0000313" key="2">
    <source>
        <dbReference type="EMBL" id="NYF52482.1"/>
    </source>
</evidence>
<sequence>MVGATADSSATLRNDNKRTDNDRSKGEVWDNKRTGNDRSKLKYGVLRFGAG</sequence>
<name>A0A7Y9T3N2_9BACT</name>
<dbReference type="AlphaFoldDB" id="A0A7Y9T3N2"/>
<feature type="region of interest" description="Disordered" evidence="1">
    <location>
        <begin position="1"/>
        <end position="43"/>
    </location>
</feature>
<organism evidence="2 3">
    <name type="scientific">Tunturiibacter lichenicola</name>
    <dbReference type="NCBI Taxonomy" id="2051959"/>
    <lineage>
        <taxon>Bacteria</taxon>
        <taxon>Pseudomonadati</taxon>
        <taxon>Acidobacteriota</taxon>
        <taxon>Terriglobia</taxon>
        <taxon>Terriglobales</taxon>
        <taxon>Acidobacteriaceae</taxon>
        <taxon>Tunturiibacter</taxon>
    </lineage>
</organism>
<comment type="caution">
    <text evidence="2">The sequence shown here is derived from an EMBL/GenBank/DDBJ whole genome shotgun (WGS) entry which is preliminary data.</text>
</comment>
<evidence type="ECO:0000256" key="1">
    <source>
        <dbReference type="SAM" id="MobiDB-lite"/>
    </source>
</evidence>
<dbReference type="EMBL" id="JACCCV010000002">
    <property type="protein sequence ID" value="NYF52482.1"/>
    <property type="molecule type" value="Genomic_DNA"/>
</dbReference>